<sequence>MTSEAIYGSWSLRVDNSKPILEALIDTPADDVEDNVTDPVVVNEGDHKINLQVQFEDREKGANHWSKATGLLVGPDLVVTAGHVTYDHDYGRGKAVEVLAYVGYNGKKSIHDPSVHVRKGIQVITSKDWIDGDTRRQQDIAFIKLDQPFKDITPFLYGATPGGDHPPLGVVGYPGDRDSDETAVQMNERWNGETHGLTKDFGGQHSVTSLPEIPLGAVMKAMDGSGTAVAT</sequence>
<evidence type="ECO:0000313" key="4">
    <source>
        <dbReference type="Proteomes" id="UP000693738"/>
    </source>
</evidence>
<dbReference type="InterPro" id="IPR001254">
    <property type="entry name" value="Trypsin_dom"/>
</dbReference>
<protein>
    <recommendedName>
        <fullName evidence="2">Peptidase S1 domain-containing protein</fullName>
    </recommendedName>
</protein>
<dbReference type="EMBL" id="CAJSTJ010000165">
    <property type="protein sequence ID" value="CAG7564360.1"/>
    <property type="molecule type" value="Genomic_DNA"/>
</dbReference>
<feature type="domain" description="Peptidase S1" evidence="2">
    <location>
        <begin position="51"/>
        <end position="154"/>
    </location>
</feature>
<dbReference type="PANTHER" id="PTHR15462:SF8">
    <property type="entry name" value="SERINE PROTEASE"/>
    <property type="match status" value="1"/>
</dbReference>
<dbReference type="Proteomes" id="UP000693738">
    <property type="component" value="Unassembled WGS sequence"/>
</dbReference>
<comment type="caution">
    <text evidence="3">The sequence shown here is derived from an EMBL/GenBank/DDBJ whole genome shotgun (WGS) entry which is preliminary data.</text>
</comment>
<evidence type="ECO:0000256" key="1">
    <source>
        <dbReference type="ARBA" id="ARBA00022729"/>
    </source>
</evidence>
<keyword evidence="1" id="KW-0732">Signal</keyword>
<dbReference type="PANTHER" id="PTHR15462">
    <property type="entry name" value="SERINE PROTEASE"/>
    <property type="match status" value="1"/>
</dbReference>
<dbReference type="AlphaFoldDB" id="A0A8J2IWG1"/>
<dbReference type="Pfam" id="PF00089">
    <property type="entry name" value="Trypsin"/>
    <property type="match status" value="1"/>
</dbReference>
<dbReference type="InterPro" id="IPR050966">
    <property type="entry name" value="Glutamyl_endopeptidase"/>
</dbReference>
<organism evidence="3 4">
    <name type="scientific">Fusarium equiseti</name>
    <name type="common">Fusarium scirpi</name>
    <dbReference type="NCBI Taxonomy" id="61235"/>
    <lineage>
        <taxon>Eukaryota</taxon>
        <taxon>Fungi</taxon>
        <taxon>Dikarya</taxon>
        <taxon>Ascomycota</taxon>
        <taxon>Pezizomycotina</taxon>
        <taxon>Sordariomycetes</taxon>
        <taxon>Hypocreomycetidae</taxon>
        <taxon>Hypocreales</taxon>
        <taxon>Nectriaceae</taxon>
        <taxon>Fusarium</taxon>
        <taxon>Fusarium incarnatum-equiseti species complex</taxon>
    </lineage>
</organism>
<name>A0A8J2IWG1_FUSEQ</name>
<evidence type="ECO:0000259" key="2">
    <source>
        <dbReference type="Pfam" id="PF00089"/>
    </source>
</evidence>
<dbReference type="GO" id="GO:0006508">
    <property type="term" value="P:proteolysis"/>
    <property type="evidence" value="ECO:0007669"/>
    <property type="project" value="InterPro"/>
</dbReference>
<proteinExistence type="predicted"/>
<gene>
    <name evidence="3" type="ORF">FEQUK3_LOCUS10104</name>
</gene>
<reference evidence="3" key="1">
    <citation type="submission" date="2021-05" db="EMBL/GenBank/DDBJ databases">
        <authorList>
            <person name="Khan N."/>
        </authorList>
    </citation>
    <scope>NUCLEOTIDE SEQUENCE</scope>
</reference>
<accession>A0A8J2IWG1</accession>
<dbReference type="GO" id="GO:0004252">
    <property type="term" value="F:serine-type endopeptidase activity"/>
    <property type="evidence" value="ECO:0007669"/>
    <property type="project" value="InterPro"/>
</dbReference>
<evidence type="ECO:0000313" key="3">
    <source>
        <dbReference type="EMBL" id="CAG7564360.1"/>
    </source>
</evidence>